<dbReference type="GO" id="GO:0012505">
    <property type="term" value="C:endomembrane system"/>
    <property type="evidence" value="ECO:0007669"/>
    <property type="project" value="UniProtKB-SubCell"/>
</dbReference>
<keyword evidence="4 5" id="KW-0472">Membrane</keyword>
<dbReference type="Pfam" id="PF04191">
    <property type="entry name" value="PEMT"/>
    <property type="match status" value="1"/>
</dbReference>
<dbReference type="GO" id="GO:0032259">
    <property type="term" value="P:methylation"/>
    <property type="evidence" value="ECO:0007669"/>
    <property type="project" value="UniProtKB-KW"/>
</dbReference>
<feature type="transmembrane region" description="Helical" evidence="5">
    <location>
        <begin position="48"/>
        <end position="71"/>
    </location>
</feature>
<dbReference type="EMBL" id="WHPC01000053">
    <property type="protein sequence ID" value="MPV37896.1"/>
    <property type="molecule type" value="Genomic_DNA"/>
</dbReference>
<dbReference type="RefSeq" id="WP_152194291.1">
    <property type="nucleotide sequence ID" value="NZ_VUKD01000001.1"/>
</dbReference>
<dbReference type="Proteomes" id="UP000437709">
    <property type="component" value="Unassembled WGS sequence"/>
</dbReference>
<dbReference type="OrthoDB" id="941586at2"/>
<protein>
    <submittedName>
        <fullName evidence="6">Isoprenylcysteine carboxylmethyltransferase family protein</fullName>
    </submittedName>
</protein>
<evidence type="ECO:0000313" key="6">
    <source>
        <dbReference type="EMBL" id="MPV37896.1"/>
    </source>
</evidence>
<feature type="transmembrane region" description="Helical" evidence="5">
    <location>
        <begin position="140"/>
        <end position="166"/>
    </location>
</feature>
<dbReference type="GO" id="GO:0008168">
    <property type="term" value="F:methyltransferase activity"/>
    <property type="evidence" value="ECO:0007669"/>
    <property type="project" value="UniProtKB-KW"/>
</dbReference>
<gene>
    <name evidence="6" type="ORF">GB881_12730</name>
</gene>
<feature type="transmembrane region" description="Helical" evidence="5">
    <location>
        <begin position="6"/>
        <end position="28"/>
    </location>
</feature>
<keyword evidence="6" id="KW-0489">Methyltransferase</keyword>
<evidence type="ECO:0000313" key="7">
    <source>
        <dbReference type="Proteomes" id="UP000437709"/>
    </source>
</evidence>
<feature type="transmembrane region" description="Helical" evidence="5">
    <location>
        <begin position="83"/>
        <end position="102"/>
    </location>
</feature>
<proteinExistence type="predicted"/>
<dbReference type="PANTHER" id="PTHR43847:SF1">
    <property type="entry name" value="BLL3993 PROTEIN"/>
    <property type="match status" value="1"/>
</dbReference>
<keyword evidence="6" id="KW-0808">Transferase</keyword>
<keyword evidence="3 5" id="KW-1133">Transmembrane helix</keyword>
<evidence type="ECO:0000256" key="1">
    <source>
        <dbReference type="ARBA" id="ARBA00004127"/>
    </source>
</evidence>
<dbReference type="Gene3D" id="1.20.120.1630">
    <property type="match status" value="1"/>
</dbReference>
<evidence type="ECO:0000256" key="5">
    <source>
        <dbReference type="SAM" id="Phobius"/>
    </source>
</evidence>
<dbReference type="InterPro" id="IPR052527">
    <property type="entry name" value="Metal_cation-efflux_comp"/>
</dbReference>
<keyword evidence="2 5" id="KW-0812">Transmembrane</keyword>
<evidence type="ECO:0000256" key="4">
    <source>
        <dbReference type="ARBA" id="ARBA00023136"/>
    </source>
</evidence>
<comment type="subcellular location">
    <subcellularLocation>
        <location evidence="1">Endomembrane system</location>
        <topology evidence="1">Multi-pass membrane protein</topology>
    </subcellularLocation>
</comment>
<comment type="caution">
    <text evidence="6">The sequence shown here is derived from an EMBL/GenBank/DDBJ whole genome shotgun (WGS) entry which is preliminary data.</text>
</comment>
<dbReference type="InterPro" id="IPR007318">
    <property type="entry name" value="Phopholipid_MeTrfase"/>
</dbReference>
<dbReference type="AlphaFoldDB" id="A0A6N7EP24"/>
<dbReference type="PANTHER" id="PTHR43847">
    <property type="entry name" value="BLL3993 PROTEIN"/>
    <property type="match status" value="1"/>
</dbReference>
<reference evidence="6 7" key="1">
    <citation type="submission" date="2019-10" db="EMBL/GenBank/DDBJ databases">
        <title>Georgenia wutianyii sp. nov. and Georgenia yuyongxinii sp. nov. isolated from plateau pika (Ochotona curzoniae) in the Qinghai-Tibet plateau of China.</title>
        <authorList>
            <person name="Tian Z."/>
        </authorList>
    </citation>
    <scope>NUCLEOTIDE SEQUENCE [LARGE SCALE GENOMIC DNA]</scope>
    <source>
        <strain evidence="6 7">JCM 19765</strain>
    </source>
</reference>
<evidence type="ECO:0000256" key="3">
    <source>
        <dbReference type="ARBA" id="ARBA00022989"/>
    </source>
</evidence>
<keyword evidence="7" id="KW-1185">Reference proteome</keyword>
<accession>A0A6N7EP24</accession>
<sequence length="211" mass="21811">MSTGVAAGLALGLYGAGLIVTFGVRSWAHRRRTGSSGFRGLSGAFGSVEWWGGALFAAALVLSALGPALALAGLVEAFASPEWVRWVGLLTVVAALVGVLVAQAGMGASWRVGVDAEERTGLVTTGPFAKVRNPVFTAMIAALLGLTLMVPGLATLAGLLALVVAVELQVRFVEEPYLVRVHGPAYLSYARTAGRFVPGLGRLLSVAPDRR</sequence>
<evidence type="ECO:0000256" key="2">
    <source>
        <dbReference type="ARBA" id="ARBA00022692"/>
    </source>
</evidence>
<organism evidence="6 7">
    <name type="scientific">Georgenia subflava</name>
    <dbReference type="NCBI Taxonomy" id="1622177"/>
    <lineage>
        <taxon>Bacteria</taxon>
        <taxon>Bacillati</taxon>
        <taxon>Actinomycetota</taxon>
        <taxon>Actinomycetes</taxon>
        <taxon>Micrococcales</taxon>
        <taxon>Bogoriellaceae</taxon>
        <taxon>Georgenia</taxon>
    </lineage>
</organism>
<name>A0A6N7EP24_9MICO</name>